<feature type="region of interest" description="Disordered" evidence="1">
    <location>
        <begin position="31"/>
        <end position="68"/>
    </location>
</feature>
<dbReference type="EMBL" id="PKPP01007390">
    <property type="protein sequence ID" value="PWA53517.1"/>
    <property type="molecule type" value="Genomic_DNA"/>
</dbReference>
<feature type="compositionally biased region" description="Polar residues" evidence="1">
    <location>
        <begin position="33"/>
        <end position="49"/>
    </location>
</feature>
<dbReference type="STRING" id="35608.A0A2U1LX04"/>
<name>A0A2U1LX04_ARTAN</name>
<sequence>MATDQGIHVAPQWAPLTPGLDYNHGIYVEASHPNVNNQKTSTNQPQADVSSTFSSTTATTTPSAHSSDYEYGDVTDYESLIAACSGCHVIFHVAALVEQWIPDPSKFITVNVGRLKNVIKA</sequence>
<protein>
    <submittedName>
        <fullName evidence="2">Dihydroflavonol-4-reductase</fullName>
    </submittedName>
</protein>
<keyword evidence="3" id="KW-1185">Reference proteome</keyword>
<dbReference type="Gene3D" id="3.40.50.720">
    <property type="entry name" value="NAD(P)-binding Rossmann-like Domain"/>
    <property type="match status" value="1"/>
</dbReference>
<proteinExistence type="predicted"/>
<dbReference type="Proteomes" id="UP000245207">
    <property type="component" value="Unassembled WGS sequence"/>
</dbReference>
<evidence type="ECO:0000313" key="2">
    <source>
        <dbReference type="EMBL" id="PWA53517.1"/>
    </source>
</evidence>
<dbReference type="InterPro" id="IPR036291">
    <property type="entry name" value="NAD(P)-bd_dom_sf"/>
</dbReference>
<feature type="compositionally biased region" description="Low complexity" evidence="1">
    <location>
        <begin position="50"/>
        <end position="66"/>
    </location>
</feature>
<evidence type="ECO:0000313" key="3">
    <source>
        <dbReference type="Proteomes" id="UP000245207"/>
    </source>
</evidence>
<evidence type="ECO:0000256" key="1">
    <source>
        <dbReference type="SAM" id="MobiDB-lite"/>
    </source>
</evidence>
<accession>A0A2U1LX04</accession>
<comment type="caution">
    <text evidence="2">The sequence shown here is derived from an EMBL/GenBank/DDBJ whole genome shotgun (WGS) entry which is preliminary data.</text>
</comment>
<reference evidence="2 3" key="1">
    <citation type="journal article" date="2018" name="Mol. Plant">
        <title>The genome of Artemisia annua provides insight into the evolution of Asteraceae family and artemisinin biosynthesis.</title>
        <authorList>
            <person name="Shen Q."/>
            <person name="Zhang L."/>
            <person name="Liao Z."/>
            <person name="Wang S."/>
            <person name="Yan T."/>
            <person name="Shi P."/>
            <person name="Liu M."/>
            <person name="Fu X."/>
            <person name="Pan Q."/>
            <person name="Wang Y."/>
            <person name="Lv Z."/>
            <person name="Lu X."/>
            <person name="Zhang F."/>
            <person name="Jiang W."/>
            <person name="Ma Y."/>
            <person name="Chen M."/>
            <person name="Hao X."/>
            <person name="Li L."/>
            <person name="Tang Y."/>
            <person name="Lv G."/>
            <person name="Zhou Y."/>
            <person name="Sun X."/>
            <person name="Brodelius P.E."/>
            <person name="Rose J.K.C."/>
            <person name="Tang K."/>
        </authorList>
    </citation>
    <scope>NUCLEOTIDE SEQUENCE [LARGE SCALE GENOMIC DNA]</scope>
    <source>
        <strain evidence="3">cv. Huhao1</strain>
        <tissue evidence="2">Leaf</tissue>
    </source>
</reference>
<dbReference type="SUPFAM" id="SSF51735">
    <property type="entry name" value="NAD(P)-binding Rossmann-fold domains"/>
    <property type="match status" value="1"/>
</dbReference>
<dbReference type="AlphaFoldDB" id="A0A2U1LX04"/>
<gene>
    <name evidence="2" type="ORF">CTI12_AA444190</name>
</gene>
<organism evidence="2 3">
    <name type="scientific">Artemisia annua</name>
    <name type="common">Sweet wormwood</name>
    <dbReference type="NCBI Taxonomy" id="35608"/>
    <lineage>
        <taxon>Eukaryota</taxon>
        <taxon>Viridiplantae</taxon>
        <taxon>Streptophyta</taxon>
        <taxon>Embryophyta</taxon>
        <taxon>Tracheophyta</taxon>
        <taxon>Spermatophyta</taxon>
        <taxon>Magnoliopsida</taxon>
        <taxon>eudicotyledons</taxon>
        <taxon>Gunneridae</taxon>
        <taxon>Pentapetalae</taxon>
        <taxon>asterids</taxon>
        <taxon>campanulids</taxon>
        <taxon>Asterales</taxon>
        <taxon>Asteraceae</taxon>
        <taxon>Asteroideae</taxon>
        <taxon>Anthemideae</taxon>
        <taxon>Artemisiinae</taxon>
        <taxon>Artemisia</taxon>
    </lineage>
</organism>
<dbReference type="OrthoDB" id="2735536at2759"/>